<proteinExistence type="predicted"/>
<sequence>MEKGVFFCNNCGDAINKVLPYKKKPTEDCKKCGFDEWIFEPIVEVEGDEKVIEARESAKQLQQDLISVNDMERMLIAEHPIPVGKAITEYKKAINQLNEANKKLVAVKQALSDGVQPCPGGVTGEQYRAWLYSVLPFLEESELDER</sequence>
<name>A0A919YPR1_9BACL</name>
<dbReference type="AlphaFoldDB" id="A0A919YPR1"/>
<evidence type="ECO:0000313" key="2">
    <source>
        <dbReference type="EMBL" id="GIP17788.1"/>
    </source>
</evidence>
<organism evidence="2 3">
    <name type="scientific">Paenibacillus montaniterrae</name>
    <dbReference type="NCBI Taxonomy" id="429341"/>
    <lineage>
        <taxon>Bacteria</taxon>
        <taxon>Bacillati</taxon>
        <taxon>Bacillota</taxon>
        <taxon>Bacilli</taxon>
        <taxon>Bacillales</taxon>
        <taxon>Paenibacillaceae</taxon>
        <taxon>Paenibacillus</taxon>
    </lineage>
</organism>
<keyword evidence="1" id="KW-0175">Coiled coil</keyword>
<dbReference type="RefSeq" id="WP_213517456.1">
    <property type="nucleotide sequence ID" value="NZ_BOSE01000006.1"/>
</dbReference>
<dbReference type="EMBL" id="BOSE01000006">
    <property type="protein sequence ID" value="GIP17788.1"/>
    <property type="molecule type" value="Genomic_DNA"/>
</dbReference>
<feature type="coiled-coil region" evidence="1">
    <location>
        <begin position="83"/>
        <end position="110"/>
    </location>
</feature>
<evidence type="ECO:0000313" key="3">
    <source>
        <dbReference type="Proteomes" id="UP000683139"/>
    </source>
</evidence>
<evidence type="ECO:0000256" key="1">
    <source>
        <dbReference type="SAM" id="Coils"/>
    </source>
</evidence>
<accession>A0A919YPR1</accession>
<keyword evidence="3" id="KW-1185">Reference proteome</keyword>
<reference evidence="2" key="1">
    <citation type="submission" date="2021-03" db="EMBL/GenBank/DDBJ databases">
        <title>Antimicrobial resistance genes in bacteria isolated from Japanese honey, and their potential for conferring macrolide and lincosamide resistance in the American foulbrood pathogen Paenibacillus larvae.</title>
        <authorList>
            <person name="Okamoto M."/>
            <person name="Kumagai M."/>
            <person name="Kanamori H."/>
            <person name="Takamatsu D."/>
        </authorList>
    </citation>
    <scope>NUCLEOTIDE SEQUENCE</scope>
    <source>
        <strain evidence="2">J40TS1</strain>
    </source>
</reference>
<protein>
    <submittedName>
        <fullName evidence="2">Uncharacterized protein</fullName>
    </submittedName>
</protein>
<dbReference type="Proteomes" id="UP000683139">
    <property type="component" value="Unassembled WGS sequence"/>
</dbReference>
<gene>
    <name evidence="2" type="ORF">J40TS1_34300</name>
</gene>
<comment type="caution">
    <text evidence="2">The sequence shown here is derived from an EMBL/GenBank/DDBJ whole genome shotgun (WGS) entry which is preliminary data.</text>
</comment>